<dbReference type="EMBL" id="JAULSR010000009">
    <property type="protein sequence ID" value="KAK0612434.1"/>
    <property type="molecule type" value="Genomic_DNA"/>
</dbReference>
<feature type="region of interest" description="Disordered" evidence="1">
    <location>
        <begin position="134"/>
        <end position="169"/>
    </location>
</feature>
<evidence type="ECO:0000256" key="1">
    <source>
        <dbReference type="SAM" id="MobiDB-lite"/>
    </source>
</evidence>
<reference evidence="2" key="1">
    <citation type="submission" date="2023-06" db="EMBL/GenBank/DDBJ databases">
        <title>Genome-scale phylogeny and comparative genomics of the fungal order Sordariales.</title>
        <authorList>
            <consortium name="Lawrence Berkeley National Laboratory"/>
            <person name="Hensen N."/>
            <person name="Bonometti L."/>
            <person name="Westerberg I."/>
            <person name="Brannstrom I.O."/>
            <person name="Guillou S."/>
            <person name="Cros-Aarteil S."/>
            <person name="Calhoun S."/>
            <person name="Haridas S."/>
            <person name="Kuo A."/>
            <person name="Mondo S."/>
            <person name="Pangilinan J."/>
            <person name="Riley R."/>
            <person name="LaButti K."/>
            <person name="Andreopoulos B."/>
            <person name="Lipzen A."/>
            <person name="Chen C."/>
            <person name="Yanf M."/>
            <person name="Daum C."/>
            <person name="Ng V."/>
            <person name="Clum A."/>
            <person name="Steindorff A."/>
            <person name="Ohm R."/>
            <person name="Martin F."/>
            <person name="Silar P."/>
            <person name="Natvig D."/>
            <person name="Lalanne C."/>
            <person name="Gautier V."/>
            <person name="Ament-velasquez S.L."/>
            <person name="Kruys A."/>
            <person name="Hutchinson M.I."/>
            <person name="Powell A.J."/>
            <person name="Barry K."/>
            <person name="Miller A.N."/>
            <person name="Grigoriev I.V."/>
            <person name="Debuchy R."/>
            <person name="Gladieux P."/>
            <person name="Thoren M.H."/>
            <person name="Johannesson H."/>
        </authorList>
    </citation>
    <scope>NUCLEOTIDE SEQUENCE</scope>
    <source>
        <strain evidence="2">SMH3391-2</strain>
    </source>
</reference>
<accession>A0AA39U729</accession>
<comment type="caution">
    <text evidence="2">The sequence shown here is derived from an EMBL/GenBank/DDBJ whole genome shotgun (WGS) entry which is preliminary data.</text>
</comment>
<name>A0AA39U729_9PEZI</name>
<dbReference type="Proteomes" id="UP001174934">
    <property type="component" value="Unassembled WGS sequence"/>
</dbReference>
<protein>
    <submittedName>
        <fullName evidence="2">Uncharacterized protein</fullName>
    </submittedName>
</protein>
<keyword evidence="3" id="KW-1185">Reference proteome</keyword>
<gene>
    <name evidence="2" type="ORF">B0T17DRAFT_511627</name>
</gene>
<sequence length="169" mass="18485">MVGKFHRKLPTIRSPHYDAVVDAITPEIRTTFVIDDILHTCTSKASLSKTLRCINIKHFFYNHIVSLSMAGQKPDSAKLNEISRQAERDMNTYQSKAGRARSAGLEGFGANESAEGKFPGSSIKAGDDIVTNRGYNRRIPTEEGGDVDGARTVNTSHPILPPETLSPTT</sequence>
<organism evidence="2 3">
    <name type="scientific">Bombardia bombarda</name>
    <dbReference type="NCBI Taxonomy" id="252184"/>
    <lineage>
        <taxon>Eukaryota</taxon>
        <taxon>Fungi</taxon>
        <taxon>Dikarya</taxon>
        <taxon>Ascomycota</taxon>
        <taxon>Pezizomycotina</taxon>
        <taxon>Sordariomycetes</taxon>
        <taxon>Sordariomycetidae</taxon>
        <taxon>Sordariales</taxon>
        <taxon>Lasiosphaeriaceae</taxon>
        <taxon>Bombardia</taxon>
    </lineage>
</organism>
<proteinExistence type="predicted"/>
<evidence type="ECO:0000313" key="3">
    <source>
        <dbReference type="Proteomes" id="UP001174934"/>
    </source>
</evidence>
<evidence type="ECO:0000313" key="2">
    <source>
        <dbReference type="EMBL" id="KAK0612434.1"/>
    </source>
</evidence>
<dbReference type="AlphaFoldDB" id="A0AA39U729"/>